<keyword evidence="2" id="KW-1185">Reference proteome</keyword>
<gene>
    <name evidence="1" type="ORF">LTS18_006501</name>
</gene>
<protein>
    <submittedName>
        <fullName evidence="1">Uncharacterized protein</fullName>
    </submittedName>
</protein>
<comment type="caution">
    <text evidence="1">The sequence shown here is derived from an EMBL/GenBank/DDBJ whole genome shotgun (WGS) entry which is preliminary data.</text>
</comment>
<dbReference type="EMBL" id="JAWDJW010007911">
    <property type="protein sequence ID" value="KAK3061329.1"/>
    <property type="molecule type" value="Genomic_DNA"/>
</dbReference>
<evidence type="ECO:0000313" key="2">
    <source>
        <dbReference type="Proteomes" id="UP001186974"/>
    </source>
</evidence>
<organism evidence="1 2">
    <name type="scientific">Coniosporium uncinatum</name>
    <dbReference type="NCBI Taxonomy" id="93489"/>
    <lineage>
        <taxon>Eukaryota</taxon>
        <taxon>Fungi</taxon>
        <taxon>Dikarya</taxon>
        <taxon>Ascomycota</taxon>
        <taxon>Pezizomycotina</taxon>
        <taxon>Dothideomycetes</taxon>
        <taxon>Dothideomycetes incertae sedis</taxon>
        <taxon>Coniosporium</taxon>
    </lineage>
</organism>
<dbReference type="Proteomes" id="UP001186974">
    <property type="component" value="Unassembled WGS sequence"/>
</dbReference>
<reference evidence="1" key="1">
    <citation type="submission" date="2024-09" db="EMBL/GenBank/DDBJ databases">
        <title>Black Yeasts Isolated from many extreme environments.</title>
        <authorList>
            <person name="Coleine C."/>
            <person name="Stajich J.E."/>
            <person name="Selbmann L."/>
        </authorList>
    </citation>
    <scope>NUCLEOTIDE SEQUENCE</scope>
    <source>
        <strain evidence="1">CCFEE 5737</strain>
    </source>
</reference>
<feature type="non-terminal residue" evidence="1">
    <location>
        <position position="182"/>
    </location>
</feature>
<evidence type="ECO:0000313" key="1">
    <source>
        <dbReference type="EMBL" id="KAK3061329.1"/>
    </source>
</evidence>
<name>A0ACC3D3J6_9PEZI</name>
<accession>A0ACC3D3J6</accession>
<proteinExistence type="predicted"/>
<sequence>MRDESEDCAVSEITIGAPDYECPECKATLPARVASAVAPDEPQGHRSGPYAEVAGRKWLNSMREWAQSKNSPWFPSIYVDSPSLESATGATTAIDHQQSENALFGELDTTDAGQSVPWTDAHITFNPAVPEFKPLFVQAATNTAPEISTEAPPATLADSATRPLPPHDWQHTDYIPKVHPQD</sequence>